<proteinExistence type="inferred from homology"/>
<dbReference type="InterPro" id="IPR016169">
    <property type="entry name" value="FAD-bd_PCMH_sub2"/>
</dbReference>
<dbReference type="GO" id="GO:0016491">
    <property type="term" value="F:oxidoreductase activity"/>
    <property type="evidence" value="ECO:0007669"/>
    <property type="project" value="UniProtKB-KW"/>
</dbReference>
<organism evidence="4 5">
    <name type="scientific">Amorphotheca resinae ATCC 22711</name>
    <dbReference type="NCBI Taxonomy" id="857342"/>
    <lineage>
        <taxon>Eukaryota</taxon>
        <taxon>Fungi</taxon>
        <taxon>Dikarya</taxon>
        <taxon>Ascomycota</taxon>
        <taxon>Pezizomycotina</taxon>
        <taxon>Leotiomycetes</taxon>
        <taxon>Helotiales</taxon>
        <taxon>Amorphothecaceae</taxon>
        <taxon>Amorphotheca</taxon>
    </lineage>
</organism>
<dbReference type="Proteomes" id="UP000241818">
    <property type="component" value="Unassembled WGS sequence"/>
</dbReference>
<keyword evidence="5" id="KW-1185">Reference proteome</keyword>
<dbReference type="GeneID" id="36569061"/>
<dbReference type="InterPro" id="IPR006094">
    <property type="entry name" value="Oxid_FAD_bind_N"/>
</dbReference>
<evidence type="ECO:0000313" key="5">
    <source>
        <dbReference type="Proteomes" id="UP000241818"/>
    </source>
</evidence>
<dbReference type="InterPro" id="IPR050432">
    <property type="entry name" value="FAD-linked_Oxidoreductases_BP"/>
</dbReference>
<evidence type="ECO:0000256" key="1">
    <source>
        <dbReference type="ARBA" id="ARBA00005466"/>
    </source>
</evidence>
<dbReference type="AlphaFoldDB" id="A0A2T3AXQ6"/>
<dbReference type="OrthoDB" id="9983560at2759"/>
<protein>
    <recommendedName>
        <fullName evidence="3">FAD-binding PCMH-type domain-containing protein</fullName>
    </recommendedName>
</protein>
<dbReference type="PANTHER" id="PTHR13878:SF91">
    <property type="entry name" value="FAD BINDING DOMAIN PROTEIN (AFU_ORTHOLOGUE AFUA_6G12070)-RELATED"/>
    <property type="match status" value="1"/>
</dbReference>
<dbReference type="Pfam" id="PF01565">
    <property type="entry name" value="FAD_binding_4"/>
    <property type="match status" value="1"/>
</dbReference>
<dbReference type="InterPro" id="IPR012951">
    <property type="entry name" value="BBE"/>
</dbReference>
<dbReference type="InterPro" id="IPR016166">
    <property type="entry name" value="FAD-bd_PCMH"/>
</dbReference>
<dbReference type="PANTHER" id="PTHR13878">
    <property type="entry name" value="GULONOLACTONE OXIDASE"/>
    <property type="match status" value="1"/>
</dbReference>
<gene>
    <name evidence="4" type="ORF">M430DRAFT_105128</name>
</gene>
<dbReference type="Gene3D" id="3.40.462.20">
    <property type="match status" value="1"/>
</dbReference>
<evidence type="ECO:0000259" key="3">
    <source>
        <dbReference type="PROSITE" id="PS51387"/>
    </source>
</evidence>
<dbReference type="Pfam" id="PF08031">
    <property type="entry name" value="BBE"/>
    <property type="match status" value="1"/>
</dbReference>
<dbReference type="InParanoid" id="A0A2T3AXQ6"/>
<feature type="domain" description="FAD-binding PCMH-type" evidence="3">
    <location>
        <begin position="93"/>
        <end position="276"/>
    </location>
</feature>
<keyword evidence="2" id="KW-0560">Oxidoreductase</keyword>
<dbReference type="InterPro" id="IPR036318">
    <property type="entry name" value="FAD-bd_PCMH-like_sf"/>
</dbReference>
<comment type="similarity">
    <text evidence="1">Belongs to the oxygen-dependent FAD-linked oxidoreductase family.</text>
</comment>
<accession>A0A2T3AXQ6</accession>
<name>A0A2T3AXQ6_AMORE</name>
<dbReference type="STRING" id="857342.A0A2T3AXQ6"/>
<evidence type="ECO:0000256" key="2">
    <source>
        <dbReference type="ARBA" id="ARBA00023002"/>
    </source>
</evidence>
<reference evidence="4 5" key="1">
    <citation type="journal article" date="2018" name="New Phytol.">
        <title>Comparative genomics and transcriptomics depict ericoid mycorrhizal fungi as versatile saprotrophs and plant mutualists.</title>
        <authorList>
            <person name="Martino E."/>
            <person name="Morin E."/>
            <person name="Grelet G.A."/>
            <person name="Kuo A."/>
            <person name="Kohler A."/>
            <person name="Daghino S."/>
            <person name="Barry K.W."/>
            <person name="Cichocki N."/>
            <person name="Clum A."/>
            <person name="Dockter R.B."/>
            <person name="Hainaut M."/>
            <person name="Kuo R.C."/>
            <person name="LaButti K."/>
            <person name="Lindahl B.D."/>
            <person name="Lindquist E.A."/>
            <person name="Lipzen A."/>
            <person name="Khouja H.R."/>
            <person name="Magnuson J."/>
            <person name="Murat C."/>
            <person name="Ohm R.A."/>
            <person name="Singer S.W."/>
            <person name="Spatafora J.W."/>
            <person name="Wang M."/>
            <person name="Veneault-Fourrey C."/>
            <person name="Henrissat B."/>
            <person name="Grigoriev I.V."/>
            <person name="Martin F.M."/>
            <person name="Perotto S."/>
        </authorList>
    </citation>
    <scope>NUCLEOTIDE SEQUENCE [LARGE SCALE GENOMIC DNA]</scope>
    <source>
        <strain evidence="4 5">ATCC 22711</strain>
    </source>
</reference>
<dbReference type="RefSeq" id="XP_024719458.1">
    <property type="nucleotide sequence ID" value="XM_024860980.1"/>
</dbReference>
<dbReference type="EMBL" id="KZ679013">
    <property type="protein sequence ID" value="PSS14859.1"/>
    <property type="molecule type" value="Genomic_DNA"/>
</dbReference>
<evidence type="ECO:0000313" key="4">
    <source>
        <dbReference type="EMBL" id="PSS14859.1"/>
    </source>
</evidence>
<dbReference type="SUPFAM" id="SSF56176">
    <property type="entry name" value="FAD-binding/transporter-associated domain-like"/>
    <property type="match status" value="1"/>
</dbReference>
<sequence>MSLNQTLGGRLHSATPLSLPCFAVYNGNAISPDASACAAIQDNYTSSKFRAQFYSGFMNNQDEMCLSNATDQCVLDTANPTDPLAFTSISCNQGSVSPIYIEVQSASDVRAALDFSREHGIRLSIKNSGHDYLGRSSLKNSLALWMRKLDGMSRNRSFVPEGCSNFAATDTITTAAGVNSDEVYKFAEDQGITFIGGYASTIGVSGGWVQGGGHSVLSPVYGLGVDRVVQYKVVTADGVLRVANECTNPDLFWALRGGGGGTFGVVMEATHRVEPAITLAVASIEYNQTQTNVYEWFEIIVNNALPWANQGWGGHYVYNNLVSVTPLLSLSSAIESMKPAADFARANNGTVVIETLPSWYSFYAKYLLKHGAPVGYSLMIGSRLIPASLFSSAEGRAKLLSFINPILSSGISPYIPSAAPWLYPYVANSTSTTPAWRDSLWELGFGFWFPWNSTVEQRKEIVRNEQGLASLFEELTPGGGAYFNEANPWTQNWRETWWGGNYPRLSEIKKKYDPEGMFKCWKCVGFEEETAEKDFPCFAGLGT</sequence>
<dbReference type="Gene3D" id="3.30.465.10">
    <property type="match status" value="2"/>
</dbReference>
<dbReference type="GO" id="GO:0071949">
    <property type="term" value="F:FAD binding"/>
    <property type="evidence" value="ECO:0007669"/>
    <property type="project" value="InterPro"/>
</dbReference>
<dbReference type="PROSITE" id="PS51387">
    <property type="entry name" value="FAD_PCMH"/>
    <property type="match status" value="1"/>
</dbReference>